<name>A0A7G6E5Q8_THEFR</name>
<dbReference type="AlphaFoldDB" id="A0A7G6E5Q8"/>
<dbReference type="KEGG" id="tfr:BR63_14620"/>
<sequence length="228" mass="24890">MEVKSVAVIGAGRMGSLIASKLPTEMKKIVIDKDRDKAREVAEQVEAEYSDKIEMAAAADMIMMVLPTPTIKEMVGKLMDVVKDGTTILNMATTAQIEPAMVLNNRDIAIIDTKIIGHAKEIFRGEPAIIVVNTADEARFAAIANVLKKFYKVVQGDSSLVETINSLASSEGIKAAVAIRKKLQTLNVDNDWINVAIRTVCAGTMKAFTEDDLGHFARELVKKLEQED</sequence>
<gene>
    <name evidence="2" type="ORF">BR63_14620</name>
</gene>
<dbReference type="EMBL" id="CP045798">
    <property type="protein sequence ID" value="QNB47412.1"/>
    <property type="molecule type" value="Genomic_DNA"/>
</dbReference>
<organism evidence="2 3">
    <name type="scientific">Thermanaerosceptrum fracticalcis</name>
    <dbReference type="NCBI Taxonomy" id="1712410"/>
    <lineage>
        <taxon>Bacteria</taxon>
        <taxon>Bacillati</taxon>
        <taxon>Bacillota</taxon>
        <taxon>Clostridia</taxon>
        <taxon>Eubacteriales</taxon>
        <taxon>Peptococcaceae</taxon>
        <taxon>Thermanaerosceptrum</taxon>
    </lineage>
</organism>
<proteinExistence type="predicted"/>
<evidence type="ECO:0000259" key="1">
    <source>
        <dbReference type="Pfam" id="PF03446"/>
    </source>
</evidence>
<protein>
    <recommendedName>
        <fullName evidence="1">6-phosphogluconate dehydrogenase NADP-binding domain-containing protein</fullName>
    </recommendedName>
</protein>
<dbReference type="OrthoDB" id="1680212at2"/>
<dbReference type="SUPFAM" id="SSF51735">
    <property type="entry name" value="NAD(P)-binding Rossmann-fold domains"/>
    <property type="match status" value="1"/>
</dbReference>
<dbReference type="Pfam" id="PF03446">
    <property type="entry name" value="NAD_binding_2"/>
    <property type="match status" value="1"/>
</dbReference>
<dbReference type="GO" id="GO:0050661">
    <property type="term" value="F:NADP binding"/>
    <property type="evidence" value="ECO:0007669"/>
    <property type="project" value="InterPro"/>
</dbReference>
<dbReference type="InterPro" id="IPR036291">
    <property type="entry name" value="NAD(P)-bd_dom_sf"/>
</dbReference>
<evidence type="ECO:0000313" key="3">
    <source>
        <dbReference type="Proteomes" id="UP000515847"/>
    </source>
</evidence>
<dbReference type="InterPro" id="IPR006115">
    <property type="entry name" value="6PGDH_NADP-bd"/>
</dbReference>
<evidence type="ECO:0000313" key="2">
    <source>
        <dbReference type="EMBL" id="QNB47412.1"/>
    </source>
</evidence>
<keyword evidence="3" id="KW-1185">Reference proteome</keyword>
<dbReference type="Gene3D" id="3.40.50.720">
    <property type="entry name" value="NAD(P)-binding Rossmann-like Domain"/>
    <property type="match status" value="1"/>
</dbReference>
<reference evidence="2 3" key="1">
    <citation type="journal article" date="2019" name="Front. Microbiol.">
        <title>Thermoanaerosceptrum fracticalcis gen. nov. sp. nov., a Novel Fumarate-Fermenting Microorganism From a Deep Fractured Carbonate Aquifer of the US Great Basin.</title>
        <authorList>
            <person name="Hamilton-Brehm S.D."/>
            <person name="Stewart L.E."/>
            <person name="Zavarin M."/>
            <person name="Caldwell M."/>
            <person name="Lawson P.A."/>
            <person name="Onstott T.C."/>
            <person name="Grzymski J."/>
            <person name="Neveux I."/>
            <person name="Lollar B.S."/>
            <person name="Russell C.E."/>
            <person name="Moser D.P."/>
        </authorList>
    </citation>
    <scope>NUCLEOTIDE SEQUENCE [LARGE SCALE GENOMIC DNA]</scope>
    <source>
        <strain evidence="2 3">DRI-13</strain>
    </source>
</reference>
<feature type="domain" description="6-phosphogluconate dehydrogenase NADP-binding" evidence="1">
    <location>
        <begin position="6"/>
        <end position="150"/>
    </location>
</feature>
<accession>A0A7G6E5Q8</accession>
<dbReference type="Proteomes" id="UP000515847">
    <property type="component" value="Chromosome"/>
</dbReference>